<protein>
    <recommendedName>
        <fullName evidence="2">Integrase catalytic domain-containing protein</fullName>
    </recommendedName>
</protein>
<name>A0A9Q3IAT9_9BASI</name>
<organism evidence="3 4">
    <name type="scientific">Austropuccinia psidii MF-1</name>
    <dbReference type="NCBI Taxonomy" id="1389203"/>
    <lineage>
        <taxon>Eukaryota</taxon>
        <taxon>Fungi</taxon>
        <taxon>Dikarya</taxon>
        <taxon>Basidiomycota</taxon>
        <taxon>Pucciniomycotina</taxon>
        <taxon>Pucciniomycetes</taxon>
        <taxon>Pucciniales</taxon>
        <taxon>Sphaerophragmiaceae</taxon>
        <taxon>Austropuccinia</taxon>
    </lineage>
</organism>
<dbReference type="GO" id="GO:0003723">
    <property type="term" value="F:RNA binding"/>
    <property type="evidence" value="ECO:0007669"/>
    <property type="project" value="UniProtKB-KW"/>
</dbReference>
<sequence>MSEKRTMESIKTCSWWPSWRTDVIEYCHSCDRFQKANKATGKRFGLMIDIQEPSTQWEVVHMDCVAALTPGGYKIYNAFLEMLDRYSKAAIFLPFHKDGTAMDIALLICNSVITHTGLFKNTISDREPRFKSALWPNLHKPFGTKLSLSTAYHPQTDG</sequence>
<evidence type="ECO:0000313" key="4">
    <source>
        <dbReference type="Proteomes" id="UP000765509"/>
    </source>
</evidence>
<dbReference type="AlphaFoldDB" id="A0A9Q3IAT9"/>
<evidence type="ECO:0000313" key="3">
    <source>
        <dbReference type="EMBL" id="MBW0532510.1"/>
    </source>
</evidence>
<dbReference type="Proteomes" id="UP000765509">
    <property type="component" value="Unassembled WGS sequence"/>
</dbReference>
<dbReference type="InterPro" id="IPR041588">
    <property type="entry name" value="Integrase_H2C2"/>
</dbReference>
<dbReference type="EMBL" id="AVOT02037795">
    <property type="protein sequence ID" value="MBW0532510.1"/>
    <property type="molecule type" value="Genomic_DNA"/>
</dbReference>
<proteinExistence type="predicted"/>
<dbReference type="InterPro" id="IPR036397">
    <property type="entry name" value="RNaseH_sf"/>
</dbReference>
<dbReference type="GO" id="GO:0015074">
    <property type="term" value="P:DNA integration"/>
    <property type="evidence" value="ECO:0007669"/>
    <property type="project" value="InterPro"/>
</dbReference>
<dbReference type="PANTHER" id="PTHR37984:SF15">
    <property type="entry name" value="INTEGRASE CATALYTIC DOMAIN-CONTAINING PROTEIN"/>
    <property type="match status" value="1"/>
</dbReference>
<keyword evidence="4" id="KW-1185">Reference proteome</keyword>
<comment type="caution">
    <text evidence="3">The sequence shown here is derived from an EMBL/GenBank/DDBJ whole genome shotgun (WGS) entry which is preliminary data.</text>
</comment>
<dbReference type="InterPro" id="IPR012337">
    <property type="entry name" value="RNaseH-like_sf"/>
</dbReference>
<dbReference type="PANTHER" id="PTHR37984">
    <property type="entry name" value="PROTEIN CBG26694"/>
    <property type="match status" value="1"/>
</dbReference>
<dbReference type="GO" id="GO:0005634">
    <property type="term" value="C:nucleus"/>
    <property type="evidence" value="ECO:0007669"/>
    <property type="project" value="UniProtKB-ARBA"/>
</dbReference>
<dbReference type="Gene3D" id="3.30.420.10">
    <property type="entry name" value="Ribonuclease H-like superfamily/Ribonuclease H"/>
    <property type="match status" value="1"/>
</dbReference>
<dbReference type="SUPFAM" id="SSF53098">
    <property type="entry name" value="Ribonuclease H-like"/>
    <property type="match status" value="1"/>
</dbReference>
<reference evidence="3" key="1">
    <citation type="submission" date="2021-03" db="EMBL/GenBank/DDBJ databases">
        <title>Draft genome sequence of rust myrtle Austropuccinia psidii MF-1, a brazilian biotype.</title>
        <authorList>
            <person name="Quecine M.C."/>
            <person name="Pachon D.M.R."/>
            <person name="Bonatelli M.L."/>
            <person name="Correr F.H."/>
            <person name="Franceschini L.M."/>
            <person name="Leite T.F."/>
            <person name="Margarido G.R.A."/>
            <person name="Almeida C.A."/>
            <person name="Ferrarezi J.A."/>
            <person name="Labate C.A."/>
        </authorList>
    </citation>
    <scope>NUCLEOTIDE SEQUENCE</scope>
    <source>
        <strain evidence="3">MF-1</strain>
    </source>
</reference>
<feature type="domain" description="Integrase catalytic" evidence="2">
    <location>
        <begin position="49"/>
        <end position="158"/>
    </location>
</feature>
<dbReference type="PROSITE" id="PS50994">
    <property type="entry name" value="INTEGRASE"/>
    <property type="match status" value="1"/>
</dbReference>
<accession>A0A9Q3IAT9</accession>
<dbReference type="InterPro" id="IPR050951">
    <property type="entry name" value="Retrovirus_Pol_polyprotein"/>
</dbReference>
<keyword evidence="1" id="KW-0694">RNA-binding</keyword>
<dbReference type="OrthoDB" id="2273864at2759"/>
<gene>
    <name evidence="3" type="ORF">O181_072225</name>
</gene>
<dbReference type="Pfam" id="PF17921">
    <property type="entry name" value="Integrase_H2C2"/>
    <property type="match status" value="1"/>
</dbReference>
<evidence type="ECO:0000256" key="1">
    <source>
        <dbReference type="ARBA" id="ARBA00022884"/>
    </source>
</evidence>
<evidence type="ECO:0000259" key="2">
    <source>
        <dbReference type="PROSITE" id="PS50994"/>
    </source>
</evidence>
<dbReference type="InterPro" id="IPR001584">
    <property type="entry name" value="Integrase_cat-core"/>
</dbReference>